<name>A0A0M6YGN2_9RHOB</name>
<dbReference type="OrthoDB" id="9792176at2"/>
<dbReference type="AlphaFoldDB" id="A0A0M6YGN2"/>
<accession>A0A0M6YGN2</accession>
<organism evidence="1 2">
    <name type="scientific">Jannaschia donghaensis</name>
    <dbReference type="NCBI Taxonomy" id="420998"/>
    <lineage>
        <taxon>Bacteria</taxon>
        <taxon>Pseudomonadati</taxon>
        <taxon>Pseudomonadota</taxon>
        <taxon>Alphaproteobacteria</taxon>
        <taxon>Rhodobacterales</taxon>
        <taxon>Roseobacteraceae</taxon>
        <taxon>Jannaschia</taxon>
    </lineage>
</organism>
<dbReference type="Pfam" id="PF10722">
    <property type="entry name" value="YbjN"/>
    <property type="match status" value="1"/>
</dbReference>
<keyword evidence="2" id="KW-1185">Reference proteome</keyword>
<protein>
    <recommendedName>
        <fullName evidence="3">Bacterial sensory transduction regulator</fullName>
    </recommendedName>
</protein>
<dbReference type="STRING" id="420998.JDO7802_00238"/>
<dbReference type="RefSeq" id="WP_055081864.1">
    <property type="nucleotide sequence ID" value="NZ_CXSU01000005.1"/>
</dbReference>
<dbReference type="CDD" id="cd17033">
    <property type="entry name" value="DR1245-like"/>
    <property type="match status" value="1"/>
</dbReference>
<evidence type="ECO:0008006" key="3">
    <source>
        <dbReference type="Google" id="ProtNLM"/>
    </source>
</evidence>
<evidence type="ECO:0000313" key="1">
    <source>
        <dbReference type="EMBL" id="CTQ48236.1"/>
    </source>
</evidence>
<dbReference type="InterPro" id="IPR019660">
    <property type="entry name" value="Put_sensory_transdc_reg_YbjN"/>
</dbReference>
<proteinExistence type="predicted"/>
<gene>
    <name evidence="1" type="ORF">JDO7802_00238</name>
</gene>
<evidence type="ECO:0000313" key="2">
    <source>
        <dbReference type="Proteomes" id="UP000049222"/>
    </source>
</evidence>
<dbReference type="EMBL" id="CXSU01000005">
    <property type="protein sequence ID" value="CTQ48236.1"/>
    <property type="molecule type" value="Genomic_DNA"/>
</dbReference>
<dbReference type="Proteomes" id="UP000049222">
    <property type="component" value="Unassembled WGS sequence"/>
</dbReference>
<sequence>MLHQRDQFSDTGDLHPIDLVETVAETHDWDFDRTGEDQISMVVEGQWRSYSVTLAWSEVDETLRLVCCFEMEPPEDSLPKLYEVLNLANDESWAGSFSYWTAQKMMVWRYGLVLAGGACAQVEQINAIVAEAILTGERYYPAFQLVCWGGRAPTDAIQIAMAGAYGHA</sequence>
<reference evidence="1 2" key="1">
    <citation type="submission" date="2015-07" db="EMBL/GenBank/DDBJ databases">
        <authorList>
            <person name="Noorani M."/>
        </authorList>
    </citation>
    <scope>NUCLEOTIDE SEQUENCE [LARGE SCALE GENOMIC DNA]</scope>
    <source>
        <strain evidence="1 2">CECT 7802</strain>
    </source>
</reference>